<reference evidence="4 5" key="1">
    <citation type="journal article" date="2019" name="Sci. Rep.">
        <title>A high-quality genome of Eragrostis curvula grass provides insights into Poaceae evolution and supports new strategies to enhance forage quality.</title>
        <authorList>
            <person name="Carballo J."/>
            <person name="Santos B.A.C.M."/>
            <person name="Zappacosta D."/>
            <person name="Garbus I."/>
            <person name="Selva J.P."/>
            <person name="Gallo C.A."/>
            <person name="Diaz A."/>
            <person name="Albertini E."/>
            <person name="Caccamo M."/>
            <person name="Echenique V."/>
        </authorList>
    </citation>
    <scope>NUCLEOTIDE SEQUENCE [LARGE SCALE GENOMIC DNA]</scope>
    <source>
        <strain evidence="5">cv. Victoria</strain>
        <tissue evidence="4">Leaf</tissue>
    </source>
</reference>
<keyword evidence="5" id="KW-1185">Reference proteome</keyword>
<dbReference type="InterPro" id="IPR036047">
    <property type="entry name" value="F-box-like_dom_sf"/>
</dbReference>
<name>A0A5J9US16_9POAL</name>
<dbReference type="GO" id="GO:0003723">
    <property type="term" value="F:RNA binding"/>
    <property type="evidence" value="ECO:0007669"/>
    <property type="project" value="UniProtKB-UniRule"/>
</dbReference>
<gene>
    <name evidence="4" type="ORF">EJB05_28919</name>
</gene>
<dbReference type="AlphaFoldDB" id="A0A5J9US16"/>
<dbReference type="CDD" id="cd21608">
    <property type="entry name" value="RRM2_NsCP33_like"/>
    <property type="match status" value="1"/>
</dbReference>
<dbReference type="Proteomes" id="UP000324897">
    <property type="component" value="Chromosome 2"/>
</dbReference>
<comment type="caution">
    <text evidence="4">The sequence shown here is derived from an EMBL/GenBank/DDBJ whole genome shotgun (WGS) entry which is preliminary data.</text>
</comment>
<evidence type="ECO:0000256" key="2">
    <source>
        <dbReference type="PROSITE-ProRule" id="PRU00176"/>
    </source>
</evidence>
<dbReference type="PANTHER" id="PTHR33110:SF134">
    <property type="entry name" value="OS09G0565350 PROTEIN"/>
    <property type="match status" value="1"/>
</dbReference>
<keyword evidence="1 2" id="KW-0694">RNA-binding</keyword>
<dbReference type="Gene3D" id="3.30.70.330">
    <property type="match status" value="1"/>
</dbReference>
<dbReference type="SUPFAM" id="SSF81383">
    <property type="entry name" value="F-box domain"/>
    <property type="match status" value="1"/>
</dbReference>
<feature type="domain" description="RRM" evidence="3">
    <location>
        <begin position="438"/>
        <end position="518"/>
    </location>
</feature>
<dbReference type="SMART" id="SM00360">
    <property type="entry name" value="RRM"/>
    <property type="match status" value="1"/>
</dbReference>
<dbReference type="Gramene" id="TVU26376">
    <property type="protein sequence ID" value="TVU26376"/>
    <property type="gene ID" value="EJB05_28919"/>
</dbReference>
<dbReference type="InterPro" id="IPR035979">
    <property type="entry name" value="RBD_domain_sf"/>
</dbReference>
<evidence type="ECO:0000313" key="4">
    <source>
        <dbReference type="EMBL" id="TVU26376.1"/>
    </source>
</evidence>
<dbReference type="EMBL" id="RWGY01000013">
    <property type="protein sequence ID" value="TVU26376.1"/>
    <property type="molecule type" value="Genomic_DNA"/>
</dbReference>
<evidence type="ECO:0000256" key="1">
    <source>
        <dbReference type="ARBA" id="ARBA00022884"/>
    </source>
</evidence>
<dbReference type="SUPFAM" id="SSF54928">
    <property type="entry name" value="RNA-binding domain, RBD"/>
    <property type="match status" value="1"/>
</dbReference>
<dbReference type="PROSITE" id="PS50102">
    <property type="entry name" value="RRM"/>
    <property type="match status" value="1"/>
</dbReference>
<dbReference type="InterPro" id="IPR048289">
    <property type="entry name" value="RRM2_NsCP33-like"/>
</dbReference>
<feature type="non-terminal residue" evidence="4">
    <location>
        <position position="1"/>
    </location>
</feature>
<dbReference type="Pfam" id="PF03478">
    <property type="entry name" value="Beta-prop_KIB1-4"/>
    <property type="match status" value="1"/>
</dbReference>
<evidence type="ECO:0000259" key="3">
    <source>
        <dbReference type="PROSITE" id="PS50102"/>
    </source>
</evidence>
<dbReference type="InterPro" id="IPR001810">
    <property type="entry name" value="F-box_dom"/>
</dbReference>
<accession>A0A5J9US16</accession>
<evidence type="ECO:0000313" key="5">
    <source>
        <dbReference type="Proteomes" id="UP000324897"/>
    </source>
</evidence>
<dbReference type="InterPro" id="IPR000504">
    <property type="entry name" value="RRM_dom"/>
</dbReference>
<dbReference type="InterPro" id="IPR005174">
    <property type="entry name" value="KIB1-4_b-propeller"/>
</dbReference>
<sequence>MSAAAPPDAASFPPWTDLPSDLLRDISRCLHTTTNYVRFHAVCRSWRDSLPPPERRPVFLPWLVAPRDAAGNRKARCVFSSFKFSPHRATATEICVPDRRWVTSVEDGTATCWLQANSNSESGKLVVDPLTGSAVAIPLPHFEGELKSWEKKALGVASGDGTIIVYAYGRAIRWQWNLIADGLDIALRHPGDNAEWRLVRTKSMYAPDGEWRRCCVAYRHGRIIVSNLEQWGIVPTEKGPADEQEWKRMPAEPGKVFVSSHLVESGEELLWVFVQAAQDFNYRRVGGYGVGDIEDLARALSVSVFVLHETDGGKPHWVKRDGWSLSDRVVFLGRPSSFAMDAARFGMSGRGCAYFLDRREVYGGICSKSPVLRCRVFKYNFIDCTCELVEQLPEEWADKRCTWLTPRPAIASTEEIRERLQTAHKTAGDHPQQFRAHFRIYVGNLPLKVDNYQLRQLFSKHGNVDEARVMRDRRTGRSRGFGFLTMATVTDEEPADVIAKLNGQYFDGRSLRVKFENQ</sequence>
<dbReference type="OrthoDB" id="694843at2759"/>
<dbReference type="PANTHER" id="PTHR33110">
    <property type="entry name" value="F-BOX/KELCH-REPEAT PROTEIN-RELATED"/>
    <property type="match status" value="1"/>
</dbReference>
<protein>
    <recommendedName>
        <fullName evidence="3">RRM domain-containing protein</fullName>
    </recommendedName>
</protein>
<dbReference type="Pfam" id="PF00646">
    <property type="entry name" value="F-box"/>
    <property type="match status" value="1"/>
</dbReference>
<proteinExistence type="predicted"/>
<organism evidence="4 5">
    <name type="scientific">Eragrostis curvula</name>
    <name type="common">weeping love grass</name>
    <dbReference type="NCBI Taxonomy" id="38414"/>
    <lineage>
        <taxon>Eukaryota</taxon>
        <taxon>Viridiplantae</taxon>
        <taxon>Streptophyta</taxon>
        <taxon>Embryophyta</taxon>
        <taxon>Tracheophyta</taxon>
        <taxon>Spermatophyta</taxon>
        <taxon>Magnoliopsida</taxon>
        <taxon>Liliopsida</taxon>
        <taxon>Poales</taxon>
        <taxon>Poaceae</taxon>
        <taxon>PACMAD clade</taxon>
        <taxon>Chloridoideae</taxon>
        <taxon>Eragrostideae</taxon>
        <taxon>Eragrostidinae</taxon>
        <taxon>Eragrostis</taxon>
    </lineage>
</organism>
<dbReference type="Pfam" id="PF00076">
    <property type="entry name" value="RRM_1"/>
    <property type="match status" value="1"/>
</dbReference>
<dbReference type="InterPro" id="IPR012677">
    <property type="entry name" value="Nucleotide-bd_a/b_plait_sf"/>
</dbReference>